<dbReference type="RefSeq" id="WP_003001343.1">
    <property type="nucleotide sequence ID" value="NZ_GL379776.1"/>
</dbReference>
<name>D7VM66_SPHSI</name>
<evidence type="ECO:0000256" key="1">
    <source>
        <dbReference type="SAM" id="SignalP"/>
    </source>
</evidence>
<feature type="signal peptide" evidence="1">
    <location>
        <begin position="1"/>
        <end position="22"/>
    </location>
</feature>
<dbReference type="HOGENOM" id="CLU_1467669_0_0_10"/>
<dbReference type="STRING" id="525373.HMPREF0766_12063"/>
<comment type="caution">
    <text evidence="2">The sequence shown here is derived from an EMBL/GenBank/DDBJ whole genome shotgun (WGS) entry which is preliminary data.</text>
</comment>
<protein>
    <submittedName>
        <fullName evidence="2">Uncharacterized protein</fullName>
    </submittedName>
</protein>
<keyword evidence="3" id="KW-1185">Reference proteome</keyword>
<dbReference type="EMBL" id="ACHA02000010">
    <property type="protein sequence ID" value="EFK58071.1"/>
    <property type="molecule type" value="Genomic_DNA"/>
</dbReference>
<proteinExistence type="predicted"/>
<evidence type="ECO:0000313" key="2">
    <source>
        <dbReference type="EMBL" id="EFK58071.1"/>
    </source>
</evidence>
<gene>
    <name evidence="2" type="ORF">HMPREF0766_12063</name>
</gene>
<dbReference type="Proteomes" id="UP000006258">
    <property type="component" value="Unassembled WGS sequence"/>
</dbReference>
<accession>D7VM66</accession>
<dbReference type="GeneID" id="95430265"/>
<reference evidence="2" key="1">
    <citation type="submission" date="2010-07" db="EMBL/GenBank/DDBJ databases">
        <authorList>
            <person name="Muzny D."/>
            <person name="Qin X."/>
            <person name="Buhay C."/>
            <person name="Dugan-Rocha S."/>
            <person name="Ding Y."/>
            <person name="Chen G."/>
            <person name="Hawes A."/>
            <person name="Holder M."/>
            <person name="Jhangiani S."/>
            <person name="Johnson A."/>
            <person name="Khan Z."/>
            <person name="Li Z."/>
            <person name="Liu W."/>
            <person name="Liu X."/>
            <person name="Perez L."/>
            <person name="Shen H."/>
            <person name="Wang Q."/>
            <person name="Watt J."/>
            <person name="Xi L."/>
            <person name="Xin Y."/>
            <person name="Zhou J."/>
            <person name="Deng J."/>
            <person name="Jiang H."/>
            <person name="Liu Y."/>
            <person name="Qu J."/>
            <person name="Song X.-Z."/>
            <person name="Zhang L."/>
            <person name="Villasana D."/>
            <person name="Johnson A."/>
            <person name="Liu J."/>
            <person name="Liyanage D."/>
            <person name="Lorensuhewa L."/>
            <person name="Robinson T."/>
            <person name="Song A."/>
            <person name="Song B.-B."/>
            <person name="Dinh H."/>
            <person name="Thornton R."/>
            <person name="Coyle M."/>
            <person name="Francisco L."/>
            <person name="Jackson L."/>
            <person name="Javaid M."/>
            <person name="Korchina V."/>
            <person name="Kovar C."/>
            <person name="Mata R."/>
            <person name="Mathew T."/>
            <person name="Ngo R."/>
            <person name="Nguyen L."/>
            <person name="Nguyen N."/>
            <person name="Okwuonu G."/>
            <person name="Ongeri F."/>
            <person name="Pham C."/>
            <person name="Simmons D."/>
            <person name="Wilczek-Boney K."/>
            <person name="Hale W."/>
            <person name="Jakkamsetti A."/>
            <person name="Pham P."/>
            <person name="Ruth R."/>
            <person name="San Lucas F."/>
            <person name="Warren J."/>
            <person name="Zhang J."/>
            <person name="Zhao Z."/>
            <person name="Zhou C."/>
            <person name="Zhu D."/>
            <person name="Lee S."/>
            <person name="Bess C."/>
            <person name="Blankenburg K."/>
            <person name="Forbes L."/>
            <person name="Fu Q."/>
            <person name="Gubbala S."/>
            <person name="Hirani K."/>
            <person name="Jayaseelan J.C."/>
            <person name="Lara F."/>
            <person name="Munidasa M."/>
            <person name="Palculict T."/>
            <person name="Patil S."/>
            <person name="Pu L.-L."/>
            <person name="Saada N."/>
            <person name="Tang L."/>
            <person name="Weissenberger G."/>
            <person name="Zhu Y."/>
            <person name="Hemphill L."/>
            <person name="Shang Y."/>
            <person name="Youmans B."/>
            <person name="Ayvaz T."/>
            <person name="Ross M."/>
            <person name="Santibanez J."/>
            <person name="Aqrawi P."/>
            <person name="Gross S."/>
            <person name="Joshi V."/>
            <person name="Fowler G."/>
            <person name="Nazareth L."/>
            <person name="Reid J."/>
            <person name="Worley K."/>
            <person name="Petrosino J."/>
            <person name="Highlander S."/>
            <person name="Gibbs R."/>
        </authorList>
    </citation>
    <scope>NUCLEOTIDE SEQUENCE [LARGE SCALE GENOMIC DNA]</scope>
    <source>
        <strain evidence="2">ATCC 33861</strain>
    </source>
</reference>
<dbReference type="AlphaFoldDB" id="D7VM66"/>
<organism evidence="2 3">
    <name type="scientific">Sphingobacterium spiritivorum ATCC 33861</name>
    <dbReference type="NCBI Taxonomy" id="525373"/>
    <lineage>
        <taxon>Bacteria</taxon>
        <taxon>Pseudomonadati</taxon>
        <taxon>Bacteroidota</taxon>
        <taxon>Sphingobacteriia</taxon>
        <taxon>Sphingobacteriales</taxon>
        <taxon>Sphingobacteriaceae</taxon>
        <taxon>Sphingobacterium</taxon>
    </lineage>
</organism>
<feature type="chain" id="PRO_5003107327" evidence="1">
    <location>
        <begin position="23"/>
        <end position="190"/>
    </location>
</feature>
<keyword evidence="1" id="KW-0732">Signal</keyword>
<sequence>MRKSKKTMIGIILIMASFYLSSCKNSSIEVPVKSKNEFKMNYTAAKTSNELIALRENKNANVIRTGLDLESVISSQSTALSKLSNEQLEKFMKGIVFKENVGVVGFNYQILNNSLAADDFAEVMALFGLDVKHGFWGFSSDKNIAEKLSINEEIRGGSARSLMFEDYKGYRCESPHNCRMNSDYICLTGC</sequence>
<evidence type="ECO:0000313" key="3">
    <source>
        <dbReference type="Proteomes" id="UP000006258"/>
    </source>
</evidence>